<feature type="compositionally biased region" description="Polar residues" evidence="1">
    <location>
        <begin position="525"/>
        <end position="545"/>
    </location>
</feature>
<sequence length="1084" mass="121180">MDDIQQQEPIFDQAVECEDLFAKQITAFNDEGDEDATKILSDIHQRFTSWAAFLGVFAESNVCLDRRLRRHIDIQDQVLRLLDIMRENLACLSEKQSSSAPHEAATSDPSSRPLLVYPQSLDAISAALDRLCQLGTAIRRSSVTSQVSKARELAETFDLGSFEQLAYMLLRTHYPDASSPLLDQLTRSMVESYALFLLRRSRKTRLSVARTQHTPRPYLHTIREERADNSDASCLIAPYPEPTHEDDRAPAGVSQPIWSPPMQLVPQSEPTSLDSQEFKARLRRLLNPSIKSKPASILGNRACYPRPGKNTLTCDWCFEPIMPDSLEGLKWQHHISDDFKPYVCVSEKCLQSLPRFASSTEWFQHMTGEHGNDWHRDVHAPSSWVCPLCMDEDARFPGSESLSDHIQSCHSGTFSDQQVKAIVRQSKFASPRPPSSCPLCCFPIVDPQAQAALPEGKSTGEPSKGQQYISKPGKSGPKRLRIDTSQKQPTDRAIDATVIAAHMTAHLQNIMLLTLRLMSIEAPSDETTQSQSQVSETDNQSSWASSEPRDPNTDMPDDPEGGYQGDDDYRAESKGSLSPLQDVPDSVYIDWSHVFITRDDTPRAESRQTIVQELLPTMLIPPGEDEQQTWVRLRTRYQLIEELVRREQSFASYLTTIAELVSSKEFPECPSQDISVRFRNAAPLAQFSADFAIDLRRAAASVFHGTAWPPAGNDQSRGAGGSITSAIENDSSTSIGNAFMAQNCLLQEIYVRCLQNQKAATKSLEELKDWVTEQSDSLPDPLNLEGLRTFLDKPIRHLSEYPNLLKRLLDHTPTVHPDWAKLFAARFKVEAIVSQVNNAMDRGIVNSALAGSLPSGWRETSEVTSRGTQGYIGMFHEKVRAINELVSNIAASVKVTDRFVKKVRHILVAFRELIDMSETDDHTLPDSLGKVGTVVGNVGLRNSLEYATKVDVLVVEPLKQVLSLYGRPAVLIAHGQRVPNFIALTEALDEELPRLYSLTERVLDMCLQRLAHLQEALNKTMYAELRPLARETPGSLEHLVGDWQKDLEQVDLQVRTLAMCNGYLLPGVPIVGYETPPARESAHQ</sequence>
<keyword evidence="4" id="KW-1185">Reference proteome</keyword>
<feature type="region of interest" description="Disordered" evidence="1">
    <location>
        <begin position="524"/>
        <end position="581"/>
    </location>
</feature>
<dbReference type="AlphaFoldDB" id="A0A0U4ZEQ0"/>
<reference evidence="4" key="1">
    <citation type="journal article" date="2016" name="Genome Announc.">
        <title>Draft genome sequences of fungus Aspergillus calidoustus.</title>
        <authorList>
            <person name="Horn F."/>
            <person name="Linde J."/>
            <person name="Mattern D.J."/>
            <person name="Walther G."/>
            <person name="Guthke R."/>
            <person name="Scherlach K."/>
            <person name="Martin K."/>
            <person name="Brakhage A.A."/>
            <person name="Petzke L."/>
            <person name="Valiante V."/>
        </authorList>
    </citation>
    <scope>NUCLEOTIDE SEQUENCE [LARGE SCALE GENOMIC DNA]</scope>
    <source>
        <strain evidence="4">SF006504</strain>
    </source>
</reference>
<dbReference type="Pfam" id="PF00621">
    <property type="entry name" value="RhoGEF"/>
    <property type="match status" value="1"/>
</dbReference>
<dbReference type="InterPro" id="IPR027267">
    <property type="entry name" value="AH/BAR_dom_sf"/>
</dbReference>
<evidence type="ECO:0000313" key="4">
    <source>
        <dbReference type="Proteomes" id="UP000054771"/>
    </source>
</evidence>
<dbReference type="GO" id="GO:0005085">
    <property type="term" value="F:guanyl-nucleotide exchange factor activity"/>
    <property type="evidence" value="ECO:0007669"/>
    <property type="project" value="InterPro"/>
</dbReference>
<dbReference type="SUPFAM" id="SSF48065">
    <property type="entry name" value="DBL homology domain (DH-domain)"/>
    <property type="match status" value="1"/>
</dbReference>
<dbReference type="PROSITE" id="PS50010">
    <property type="entry name" value="DH_2"/>
    <property type="match status" value="1"/>
</dbReference>
<gene>
    <name evidence="3" type="ORF">ASPCAL11364</name>
</gene>
<dbReference type="OrthoDB" id="4357809at2759"/>
<dbReference type="Gene3D" id="1.20.1270.60">
    <property type="entry name" value="Arfaptin homology (AH) domain/BAR domain"/>
    <property type="match status" value="1"/>
</dbReference>
<feature type="compositionally biased region" description="Polar residues" evidence="1">
    <location>
        <begin position="460"/>
        <end position="469"/>
    </location>
</feature>
<dbReference type="InterPro" id="IPR000219">
    <property type="entry name" value="DH_dom"/>
</dbReference>
<dbReference type="EMBL" id="CDMC01000010">
    <property type="protein sequence ID" value="CEL08213.1"/>
    <property type="molecule type" value="Genomic_DNA"/>
</dbReference>
<dbReference type="Gene3D" id="1.20.900.10">
    <property type="entry name" value="Dbl homology (DH) domain"/>
    <property type="match status" value="1"/>
</dbReference>
<evidence type="ECO:0000256" key="1">
    <source>
        <dbReference type="SAM" id="MobiDB-lite"/>
    </source>
</evidence>
<evidence type="ECO:0000259" key="2">
    <source>
        <dbReference type="PROSITE" id="PS50010"/>
    </source>
</evidence>
<dbReference type="InterPro" id="IPR035899">
    <property type="entry name" value="DBL_dom_sf"/>
</dbReference>
<dbReference type="SMART" id="SM00325">
    <property type="entry name" value="RhoGEF"/>
    <property type="match status" value="1"/>
</dbReference>
<dbReference type="STRING" id="454130.A0A0U4ZEQ0"/>
<feature type="region of interest" description="Disordered" evidence="1">
    <location>
        <begin position="453"/>
        <end position="491"/>
    </location>
</feature>
<name>A0A0U4ZEQ0_ASPCI</name>
<evidence type="ECO:0000313" key="3">
    <source>
        <dbReference type="EMBL" id="CEL08213.1"/>
    </source>
</evidence>
<protein>
    <recommendedName>
        <fullName evidence="2">DH domain-containing protein</fullName>
    </recommendedName>
</protein>
<accession>A0A0U4ZEQ0</accession>
<dbReference type="PANTHER" id="PTHR35391:SF7">
    <property type="entry name" value="C2H2-TYPE DOMAIN-CONTAINING PROTEIN"/>
    <property type="match status" value="1"/>
</dbReference>
<feature type="compositionally biased region" description="Basic and acidic residues" evidence="1">
    <location>
        <begin position="480"/>
        <end position="491"/>
    </location>
</feature>
<dbReference type="Proteomes" id="UP000054771">
    <property type="component" value="Unassembled WGS sequence"/>
</dbReference>
<proteinExistence type="predicted"/>
<organism evidence="3 4">
    <name type="scientific">Aspergillus calidoustus</name>
    <dbReference type="NCBI Taxonomy" id="454130"/>
    <lineage>
        <taxon>Eukaryota</taxon>
        <taxon>Fungi</taxon>
        <taxon>Dikarya</taxon>
        <taxon>Ascomycota</taxon>
        <taxon>Pezizomycotina</taxon>
        <taxon>Eurotiomycetes</taxon>
        <taxon>Eurotiomycetidae</taxon>
        <taxon>Eurotiales</taxon>
        <taxon>Aspergillaceae</taxon>
        <taxon>Aspergillus</taxon>
        <taxon>Aspergillus subgen. Nidulantes</taxon>
    </lineage>
</organism>
<dbReference type="PANTHER" id="PTHR35391">
    <property type="entry name" value="C2H2-TYPE DOMAIN-CONTAINING PROTEIN-RELATED"/>
    <property type="match status" value="1"/>
</dbReference>
<dbReference type="OMA" id="WHREVHA"/>
<feature type="domain" description="DH" evidence="2">
    <location>
        <begin position="635"/>
        <end position="839"/>
    </location>
</feature>